<dbReference type="Proteomes" id="UP000326570">
    <property type="component" value="Unassembled WGS sequence"/>
</dbReference>
<comment type="caution">
    <text evidence="2">The sequence shown here is derived from an EMBL/GenBank/DDBJ whole genome shotgun (WGS) entry which is preliminary data.</text>
</comment>
<keyword evidence="3" id="KW-1185">Reference proteome</keyword>
<evidence type="ECO:0000256" key="1">
    <source>
        <dbReference type="SAM" id="SignalP"/>
    </source>
</evidence>
<keyword evidence="1" id="KW-0732">Signal</keyword>
<gene>
    <name evidence="2" type="ORF">F0P94_05225</name>
</gene>
<evidence type="ECO:0000313" key="3">
    <source>
        <dbReference type="Proteomes" id="UP000326570"/>
    </source>
</evidence>
<dbReference type="AlphaFoldDB" id="A0A5N1J834"/>
<organism evidence="2 3">
    <name type="scientific">Adhaeribacter soli</name>
    <dbReference type="NCBI Taxonomy" id="2607655"/>
    <lineage>
        <taxon>Bacteria</taxon>
        <taxon>Pseudomonadati</taxon>
        <taxon>Bacteroidota</taxon>
        <taxon>Cytophagia</taxon>
        <taxon>Cytophagales</taxon>
        <taxon>Hymenobacteraceae</taxon>
        <taxon>Adhaeribacter</taxon>
    </lineage>
</organism>
<reference evidence="2 3" key="1">
    <citation type="submission" date="2019-09" db="EMBL/GenBank/DDBJ databases">
        <title>Genome sequence of Adhaeribacter sp. M2.</title>
        <authorList>
            <person name="Srinivasan S."/>
        </authorList>
    </citation>
    <scope>NUCLEOTIDE SEQUENCE [LARGE SCALE GENOMIC DNA]</scope>
    <source>
        <strain evidence="2 3">M2</strain>
    </source>
</reference>
<name>A0A5N1J834_9BACT</name>
<sequence length="148" mass="16387">MKKSLLLVSFLIITGLSYAQQKNESTIYLGGKPGTDSNNPERCFKLADFKNKLSVTSGVDSVTKIDIFQVVNKKPIANTSFTSVKELQNFDLYSWIQEGGSTSPAGKTTRNQAAQKSKLAPGDRLAIEVRYLKNGKQESIIRSFFLCK</sequence>
<feature type="signal peptide" evidence="1">
    <location>
        <begin position="1"/>
        <end position="19"/>
    </location>
</feature>
<proteinExistence type="predicted"/>
<dbReference type="RefSeq" id="WP_150902758.1">
    <property type="nucleotide sequence ID" value="NZ_VTWT01000002.1"/>
</dbReference>
<feature type="chain" id="PRO_5024992428" evidence="1">
    <location>
        <begin position="20"/>
        <end position="148"/>
    </location>
</feature>
<dbReference type="EMBL" id="VTWT01000002">
    <property type="protein sequence ID" value="KAA9340831.1"/>
    <property type="molecule type" value="Genomic_DNA"/>
</dbReference>
<protein>
    <submittedName>
        <fullName evidence="2">Uncharacterized protein</fullName>
    </submittedName>
</protein>
<accession>A0A5N1J834</accession>
<evidence type="ECO:0000313" key="2">
    <source>
        <dbReference type="EMBL" id="KAA9340831.1"/>
    </source>
</evidence>